<name>A0A0K1QBD8_9BACT</name>
<dbReference type="STRING" id="1391654.AKJ09_09727"/>
<feature type="region of interest" description="Disordered" evidence="1">
    <location>
        <begin position="1"/>
        <end position="39"/>
    </location>
</feature>
<evidence type="ECO:0000313" key="2">
    <source>
        <dbReference type="EMBL" id="AKV03064.1"/>
    </source>
</evidence>
<accession>A0A0K1QBD8</accession>
<dbReference type="AlphaFoldDB" id="A0A0K1QBD8"/>
<gene>
    <name evidence="2" type="ORF">AKJ09_09727</name>
</gene>
<evidence type="ECO:0000313" key="3">
    <source>
        <dbReference type="Proteomes" id="UP000064967"/>
    </source>
</evidence>
<reference evidence="2 3" key="1">
    <citation type="submission" date="2015-08" db="EMBL/GenBank/DDBJ databases">
        <authorList>
            <person name="Babu N.S."/>
            <person name="Beckwith C.J."/>
            <person name="Beseler K.G."/>
            <person name="Brison A."/>
            <person name="Carone J.V."/>
            <person name="Caskin T.P."/>
            <person name="Diamond M."/>
            <person name="Durham M.E."/>
            <person name="Foxe J.M."/>
            <person name="Go M."/>
            <person name="Henderson B.A."/>
            <person name="Jones I.B."/>
            <person name="McGettigan J.A."/>
            <person name="Micheletti S.J."/>
            <person name="Nasrallah M.E."/>
            <person name="Ortiz D."/>
            <person name="Piller C.R."/>
            <person name="Privatt S.R."/>
            <person name="Schneider S.L."/>
            <person name="Sharp S."/>
            <person name="Smith T.C."/>
            <person name="Stanton J.D."/>
            <person name="Ullery H.E."/>
            <person name="Wilson R.J."/>
            <person name="Serrano M.G."/>
            <person name="Buck G."/>
            <person name="Lee V."/>
            <person name="Wang Y."/>
            <person name="Carvalho R."/>
            <person name="Voegtly L."/>
            <person name="Shi R."/>
            <person name="Duckworth R."/>
            <person name="Johnson A."/>
            <person name="Loviza R."/>
            <person name="Walstead R."/>
            <person name="Shah Z."/>
            <person name="Kiflezghi M."/>
            <person name="Wade K."/>
            <person name="Ball S.L."/>
            <person name="Bradley K.W."/>
            <person name="Asai D.J."/>
            <person name="Bowman C.A."/>
            <person name="Russell D.A."/>
            <person name="Pope W.H."/>
            <person name="Jacobs-Sera D."/>
            <person name="Hendrix R.W."/>
            <person name="Hatfull G.F."/>
        </authorList>
    </citation>
    <scope>NUCLEOTIDE SEQUENCE [LARGE SCALE GENOMIC DNA]</scope>
    <source>
        <strain evidence="2 3">DSM 27648</strain>
    </source>
</reference>
<evidence type="ECO:0000256" key="1">
    <source>
        <dbReference type="SAM" id="MobiDB-lite"/>
    </source>
</evidence>
<dbReference type="KEGG" id="llu:AKJ09_09727"/>
<organism evidence="2 3">
    <name type="scientific">Labilithrix luteola</name>
    <dbReference type="NCBI Taxonomy" id="1391654"/>
    <lineage>
        <taxon>Bacteria</taxon>
        <taxon>Pseudomonadati</taxon>
        <taxon>Myxococcota</taxon>
        <taxon>Polyangia</taxon>
        <taxon>Polyangiales</taxon>
        <taxon>Labilitrichaceae</taxon>
        <taxon>Labilithrix</taxon>
    </lineage>
</organism>
<sequence length="39" mass="4387">MRPPVPLARPNGGRFPVTPHRRLRRIRASYGARPPGAVR</sequence>
<protein>
    <submittedName>
        <fullName evidence="2">Uncharacterized protein</fullName>
    </submittedName>
</protein>
<proteinExistence type="predicted"/>
<keyword evidence="3" id="KW-1185">Reference proteome</keyword>
<dbReference type="Proteomes" id="UP000064967">
    <property type="component" value="Chromosome"/>
</dbReference>
<dbReference type="EMBL" id="CP012333">
    <property type="protein sequence ID" value="AKV03064.1"/>
    <property type="molecule type" value="Genomic_DNA"/>
</dbReference>